<accession>A0AA88A0S6</accession>
<evidence type="ECO:0000313" key="1">
    <source>
        <dbReference type="EMBL" id="GMN35311.1"/>
    </source>
</evidence>
<protein>
    <submittedName>
        <fullName evidence="1">Uncharacterized protein</fullName>
    </submittedName>
</protein>
<reference evidence="1" key="1">
    <citation type="submission" date="2023-07" db="EMBL/GenBank/DDBJ databases">
        <title>draft genome sequence of fig (Ficus carica).</title>
        <authorList>
            <person name="Takahashi T."/>
            <person name="Nishimura K."/>
        </authorList>
    </citation>
    <scope>NUCLEOTIDE SEQUENCE</scope>
</reference>
<organism evidence="1 2">
    <name type="scientific">Ficus carica</name>
    <name type="common">Common fig</name>
    <dbReference type="NCBI Taxonomy" id="3494"/>
    <lineage>
        <taxon>Eukaryota</taxon>
        <taxon>Viridiplantae</taxon>
        <taxon>Streptophyta</taxon>
        <taxon>Embryophyta</taxon>
        <taxon>Tracheophyta</taxon>
        <taxon>Spermatophyta</taxon>
        <taxon>Magnoliopsida</taxon>
        <taxon>eudicotyledons</taxon>
        <taxon>Gunneridae</taxon>
        <taxon>Pentapetalae</taxon>
        <taxon>rosids</taxon>
        <taxon>fabids</taxon>
        <taxon>Rosales</taxon>
        <taxon>Moraceae</taxon>
        <taxon>Ficeae</taxon>
        <taxon>Ficus</taxon>
    </lineage>
</organism>
<proteinExistence type="predicted"/>
<dbReference type="EMBL" id="BTGU01000005">
    <property type="protein sequence ID" value="GMN35311.1"/>
    <property type="molecule type" value="Genomic_DNA"/>
</dbReference>
<keyword evidence="2" id="KW-1185">Reference proteome</keyword>
<dbReference type="AlphaFoldDB" id="A0AA88A0S6"/>
<gene>
    <name evidence="1" type="ORF">TIFTF001_005214</name>
</gene>
<comment type="caution">
    <text evidence="1">The sequence shown here is derived from an EMBL/GenBank/DDBJ whole genome shotgun (WGS) entry which is preliminary data.</text>
</comment>
<dbReference type="Proteomes" id="UP001187192">
    <property type="component" value="Unassembled WGS sequence"/>
</dbReference>
<sequence>MSPPVKLRAWPPHGVQLRPHWRVYGKFGGAGRMVHEWFGVKGRALLFFSYFDEIRDMGNPKPKSHCRAQ</sequence>
<evidence type="ECO:0000313" key="2">
    <source>
        <dbReference type="Proteomes" id="UP001187192"/>
    </source>
</evidence>
<name>A0AA88A0S6_FICCA</name>